<dbReference type="Pfam" id="PF07727">
    <property type="entry name" value="RVT_2"/>
    <property type="match status" value="1"/>
</dbReference>
<dbReference type="OrthoDB" id="430476at2759"/>
<sequence length="1090" mass="121914">MDADATGAPNFLEAVLSRAQNCINFSYGIFTLLEEFKTQHYPNTKIFTLLEEFKTQHYPNTKIFTLLEEFKTQHYPNTKIFTLLEEFKTQHYRNTKIFDTFIAEALVALYKDGDIEKRALKLHRQFGHPTAEKLKKLVRDADIRDSNLERRIDKVTSDCDVCKRYKKPSPRPVVSVPLASRFNEVIAMDLKSWGKKYFLVIVDLYTRYCTSVIVPDKNAGTIIRGIFLGWVVLFGAPGKILSDNGCEFNNSDMRSLGEAFNVKIMMTAAESPWSNGVCERLNAVLGGMVSKILADCPGCDLDVALAWAVAARNALSTFSGYSPNQLVFGQNLGIPGAFYDNLPALDVEDTPAGIVKDNLNALHAARRAFTVAESSERLTRALRHNVRDSDPGDLHYGDDVYYKRLDTNKWRRPVPIIGKDGKQVLVKHGGMCVRVHTCRIATAPTSVDPAAVSNEKDVSQPNTSALRVPSVHGDVELGFGNSDMDSDDDDHPGEIVDVVGEGAQVAVDGHNGDVRQMDTGASASGVLAIPVVRVKAGQRIKGVEKASGEWISGRIVSWAGKATGRYSNCYNIKSDKDGNINWMDLDRDFTSWETVDEATEMLVLFNTDEVVCAKEKEIENWRTKEVYEEVENVGQQAISVHWVVTEKLKEGKTIVKARLVARGFEEDTIGLQKNSPTCSKEAVRLAMVLASANGWVCHTMDIQAAYLQGNKIEREVYLIPPPEFDNGLLWHLRKMVYGLCDAARQWYMRVKEQLTCLGAKISSLEPALFSWSQHGGTEGIICVYVDDFLWAGTMNFEQHVINQLRRTFQVRSFDSECFKYVGLNVVTTEDGGITIDQFQYEASLNPVALSKRRALEKTSDLSEREKTEYRGLVGQLNWMATHTRPDIAFDVCELSVSIPKATVSDILRLNKVIERVKTDNVGLFIPRIIPLDECHIECYADASFVNLQGHGSQGGFIIFLCDTNNVRGPIYWQSRKVRRVVNSTLAAETLALLDGASTAVYVASIPQEISGCGRIPIRCFVDNRRVVEALYTYILVDNKRLRIDISVLRDMLDQGELKEVTWVETSKQLADCLTKKGASTMRLREAVSRD</sequence>
<dbReference type="InterPro" id="IPR043502">
    <property type="entry name" value="DNA/RNA_pol_sf"/>
</dbReference>
<dbReference type="GO" id="GO:0042575">
    <property type="term" value="C:DNA polymerase complex"/>
    <property type="evidence" value="ECO:0007669"/>
    <property type="project" value="UniProtKB-ARBA"/>
</dbReference>
<proteinExistence type="predicted"/>
<dbReference type="Proteomes" id="UP000770661">
    <property type="component" value="Unassembled WGS sequence"/>
</dbReference>
<dbReference type="SUPFAM" id="SSF53098">
    <property type="entry name" value="Ribonuclease H-like"/>
    <property type="match status" value="1"/>
</dbReference>
<dbReference type="InterPro" id="IPR001584">
    <property type="entry name" value="Integrase_cat-core"/>
</dbReference>
<name>A0A8J5BTG1_CHIOP</name>
<protein>
    <submittedName>
        <fullName evidence="2">Retrovirus-related Pol polyprotein from transposon RE1</fullName>
    </submittedName>
</protein>
<comment type="caution">
    <text evidence="2">The sequence shown here is derived from an EMBL/GenBank/DDBJ whole genome shotgun (WGS) entry which is preliminary data.</text>
</comment>
<evidence type="ECO:0000313" key="3">
    <source>
        <dbReference type="Proteomes" id="UP000770661"/>
    </source>
</evidence>
<dbReference type="Pfam" id="PF00665">
    <property type="entry name" value="rve"/>
    <property type="match status" value="1"/>
</dbReference>
<evidence type="ECO:0000259" key="1">
    <source>
        <dbReference type="PROSITE" id="PS50994"/>
    </source>
</evidence>
<feature type="domain" description="Integrase catalytic" evidence="1">
    <location>
        <begin position="173"/>
        <end position="331"/>
    </location>
</feature>
<evidence type="ECO:0000313" key="2">
    <source>
        <dbReference type="EMBL" id="KAG0707860.1"/>
    </source>
</evidence>
<dbReference type="InterPro" id="IPR012337">
    <property type="entry name" value="RNaseH-like_sf"/>
</dbReference>
<dbReference type="PANTHER" id="PTHR37984">
    <property type="entry name" value="PROTEIN CBG26694"/>
    <property type="match status" value="1"/>
</dbReference>
<gene>
    <name evidence="2" type="primary">RE1_2</name>
    <name evidence="2" type="ORF">GWK47_024137</name>
</gene>
<accession>A0A8J5BTG1</accession>
<dbReference type="AlphaFoldDB" id="A0A8J5BTG1"/>
<dbReference type="PROSITE" id="PS50994">
    <property type="entry name" value="INTEGRASE"/>
    <property type="match status" value="1"/>
</dbReference>
<reference evidence="2" key="1">
    <citation type="submission" date="2020-07" db="EMBL/GenBank/DDBJ databases">
        <title>The High-quality genome of the commercially important snow crab, Chionoecetes opilio.</title>
        <authorList>
            <person name="Jeong J.-H."/>
            <person name="Ryu S."/>
        </authorList>
    </citation>
    <scope>NUCLEOTIDE SEQUENCE</scope>
    <source>
        <strain evidence="2">MADBK_172401_WGS</strain>
        <tissue evidence="2">Digestive gland</tissue>
    </source>
</reference>
<dbReference type="PANTHER" id="PTHR37984:SF5">
    <property type="entry name" value="PROTEIN NYNRIN-LIKE"/>
    <property type="match status" value="1"/>
</dbReference>
<dbReference type="InterPro" id="IPR013103">
    <property type="entry name" value="RVT_2"/>
</dbReference>
<dbReference type="Gene3D" id="3.30.420.10">
    <property type="entry name" value="Ribonuclease H-like superfamily/Ribonuclease H"/>
    <property type="match status" value="1"/>
</dbReference>
<organism evidence="2 3">
    <name type="scientific">Chionoecetes opilio</name>
    <name type="common">Atlantic snow crab</name>
    <name type="synonym">Cancer opilio</name>
    <dbReference type="NCBI Taxonomy" id="41210"/>
    <lineage>
        <taxon>Eukaryota</taxon>
        <taxon>Metazoa</taxon>
        <taxon>Ecdysozoa</taxon>
        <taxon>Arthropoda</taxon>
        <taxon>Crustacea</taxon>
        <taxon>Multicrustacea</taxon>
        <taxon>Malacostraca</taxon>
        <taxon>Eumalacostraca</taxon>
        <taxon>Eucarida</taxon>
        <taxon>Decapoda</taxon>
        <taxon>Pleocyemata</taxon>
        <taxon>Brachyura</taxon>
        <taxon>Eubrachyura</taxon>
        <taxon>Majoidea</taxon>
        <taxon>Majidae</taxon>
        <taxon>Chionoecetes</taxon>
    </lineage>
</organism>
<dbReference type="GO" id="GO:0071897">
    <property type="term" value="P:DNA biosynthetic process"/>
    <property type="evidence" value="ECO:0007669"/>
    <property type="project" value="UniProtKB-ARBA"/>
</dbReference>
<dbReference type="GO" id="GO:0015074">
    <property type="term" value="P:DNA integration"/>
    <property type="evidence" value="ECO:0007669"/>
    <property type="project" value="InterPro"/>
</dbReference>
<dbReference type="InterPro" id="IPR036397">
    <property type="entry name" value="RNaseH_sf"/>
</dbReference>
<dbReference type="InterPro" id="IPR050951">
    <property type="entry name" value="Retrovirus_Pol_polyprotein"/>
</dbReference>
<dbReference type="SUPFAM" id="SSF56672">
    <property type="entry name" value="DNA/RNA polymerases"/>
    <property type="match status" value="1"/>
</dbReference>
<dbReference type="EMBL" id="JACEEZ010024817">
    <property type="protein sequence ID" value="KAG0707860.1"/>
    <property type="molecule type" value="Genomic_DNA"/>
</dbReference>
<dbReference type="GO" id="GO:0003676">
    <property type="term" value="F:nucleic acid binding"/>
    <property type="evidence" value="ECO:0007669"/>
    <property type="project" value="InterPro"/>
</dbReference>
<dbReference type="CDD" id="cd09272">
    <property type="entry name" value="RNase_HI_RT_Ty1"/>
    <property type="match status" value="1"/>
</dbReference>
<keyword evidence="3" id="KW-1185">Reference proteome</keyword>